<gene>
    <name evidence="1" type="ORF">AWU65_09355</name>
</gene>
<proteinExistence type="predicted"/>
<evidence type="ECO:0000313" key="2">
    <source>
        <dbReference type="Proteomes" id="UP000076796"/>
    </source>
</evidence>
<accession>A0A163IRP6</accession>
<sequence length="84" mass="10012">MQISDDGIIKPQYAWRGITLNNNEHLTLYPTDETRGLYAVKDTNMSIRYQLNRSANHYAWLRAYYTPTYEWRSEGTKQNSNRHI</sequence>
<evidence type="ECO:0000313" key="1">
    <source>
        <dbReference type="EMBL" id="KZS46118.1"/>
    </source>
</evidence>
<organism evidence="1 2">
    <name type="scientific">Paenibacillus glucanolyticus</name>
    <dbReference type="NCBI Taxonomy" id="59843"/>
    <lineage>
        <taxon>Bacteria</taxon>
        <taxon>Bacillati</taxon>
        <taxon>Bacillota</taxon>
        <taxon>Bacilli</taxon>
        <taxon>Bacillales</taxon>
        <taxon>Paenibacillaceae</taxon>
        <taxon>Paenibacillus</taxon>
    </lineage>
</organism>
<protein>
    <submittedName>
        <fullName evidence="1">Uncharacterized protein</fullName>
    </submittedName>
</protein>
<reference evidence="1" key="1">
    <citation type="journal article" date="2016" name="Genome Announc.">
        <title>Draft genomes of two strains of Paenibacillus glucanolyticus with capability to degrade lignocellulose.</title>
        <authorList>
            <person name="Mathews S.L."/>
            <person name="Pawlak J."/>
            <person name="Grunden A.M."/>
        </authorList>
    </citation>
    <scope>NUCLEOTIDE SEQUENCE [LARGE SCALE GENOMIC DNA]</scope>
    <source>
        <strain evidence="1">SLM1</strain>
    </source>
</reference>
<name>A0A163IRP6_9BACL</name>
<keyword evidence="2" id="KW-1185">Reference proteome</keyword>
<dbReference type="EMBL" id="LWMH01000001">
    <property type="protein sequence ID" value="KZS46118.1"/>
    <property type="molecule type" value="Genomic_DNA"/>
</dbReference>
<dbReference type="Proteomes" id="UP000076796">
    <property type="component" value="Unassembled WGS sequence"/>
</dbReference>
<comment type="caution">
    <text evidence="1">The sequence shown here is derived from an EMBL/GenBank/DDBJ whole genome shotgun (WGS) entry which is preliminary data.</text>
</comment>
<dbReference type="AlphaFoldDB" id="A0A163IRP6"/>